<dbReference type="PROSITE" id="PS50042">
    <property type="entry name" value="CNMP_BINDING_3"/>
    <property type="match status" value="1"/>
</dbReference>
<dbReference type="Pfam" id="PF13545">
    <property type="entry name" value="HTH_Crp_2"/>
    <property type="match status" value="1"/>
</dbReference>
<gene>
    <name evidence="6" type="ORF">HYS17_05885</name>
</gene>
<evidence type="ECO:0000256" key="3">
    <source>
        <dbReference type="ARBA" id="ARBA00023163"/>
    </source>
</evidence>
<keyword evidence="3" id="KW-0804">Transcription</keyword>
<evidence type="ECO:0000313" key="6">
    <source>
        <dbReference type="EMBL" id="QQG37289.1"/>
    </source>
</evidence>
<dbReference type="Pfam" id="PF00027">
    <property type="entry name" value="cNMP_binding"/>
    <property type="match status" value="1"/>
</dbReference>
<dbReference type="GO" id="GO:0003700">
    <property type="term" value="F:DNA-binding transcription factor activity"/>
    <property type="evidence" value="ECO:0007669"/>
    <property type="project" value="TreeGrafter"/>
</dbReference>
<dbReference type="PANTHER" id="PTHR24567">
    <property type="entry name" value="CRP FAMILY TRANSCRIPTIONAL REGULATORY PROTEIN"/>
    <property type="match status" value="1"/>
</dbReference>
<dbReference type="Gene3D" id="1.10.10.10">
    <property type="entry name" value="Winged helix-like DNA-binding domain superfamily/Winged helix DNA-binding domain"/>
    <property type="match status" value="1"/>
</dbReference>
<feature type="domain" description="Cyclic nucleotide-binding" evidence="4">
    <location>
        <begin position="32"/>
        <end position="133"/>
    </location>
</feature>
<evidence type="ECO:0000256" key="2">
    <source>
        <dbReference type="ARBA" id="ARBA00023125"/>
    </source>
</evidence>
<name>A0A7T5R4D1_9BACT</name>
<evidence type="ECO:0000256" key="1">
    <source>
        <dbReference type="ARBA" id="ARBA00023015"/>
    </source>
</evidence>
<dbReference type="SUPFAM" id="SSF51206">
    <property type="entry name" value="cAMP-binding domain-like"/>
    <property type="match status" value="1"/>
</dbReference>
<accession>A0A7T5R4D1</accession>
<dbReference type="SMART" id="SM00419">
    <property type="entry name" value="HTH_CRP"/>
    <property type="match status" value="1"/>
</dbReference>
<dbReference type="Gene3D" id="2.60.120.10">
    <property type="entry name" value="Jelly Rolls"/>
    <property type="match status" value="1"/>
</dbReference>
<dbReference type="InterPro" id="IPR012318">
    <property type="entry name" value="HTH_CRP"/>
</dbReference>
<dbReference type="InterPro" id="IPR036390">
    <property type="entry name" value="WH_DNA-bd_sf"/>
</dbReference>
<dbReference type="GO" id="GO:0005829">
    <property type="term" value="C:cytosol"/>
    <property type="evidence" value="ECO:0007669"/>
    <property type="project" value="TreeGrafter"/>
</dbReference>
<keyword evidence="2" id="KW-0238">DNA-binding</keyword>
<evidence type="ECO:0000259" key="5">
    <source>
        <dbReference type="PROSITE" id="PS51063"/>
    </source>
</evidence>
<protein>
    <submittedName>
        <fullName evidence="6">Cyclic nucleotide-binding domain-containing protein</fullName>
    </submittedName>
</protein>
<keyword evidence="1" id="KW-0805">Transcription regulation</keyword>
<dbReference type="InterPro" id="IPR000595">
    <property type="entry name" value="cNMP-bd_dom"/>
</dbReference>
<proteinExistence type="predicted"/>
<dbReference type="SMART" id="SM00100">
    <property type="entry name" value="cNMP"/>
    <property type="match status" value="1"/>
</dbReference>
<dbReference type="PANTHER" id="PTHR24567:SF26">
    <property type="entry name" value="REGULATORY PROTEIN YEIL"/>
    <property type="match status" value="1"/>
</dbReference>
<dbReference type="InterPro" id="IPR050397">
    <property type="entry name" value="Env_Response_Regulators"/>
</dbReference>
<sequence length="268" mass="30197">MTDKPVQLFIDDLLRRKKLREASKNSDEATYLFHSLSESSIQALLSNSIMQNCAGGKHLVQQGDTPTHLFFIIKGGIKTVRYGADGDEATIRLLHSGETFMDAVIFMGGKSPINAVAIEDSSLLMIPAETVRRHVLQDAQFACNLLKIITRHYKNAMQQIDGIITKTPMERLGYYLLKQHLEQGSDSMDIALTFQKSMIANHLGMTPETFSRVLNRIKKMGIYVDQEKITLRDAYVLCHFCDPDTAHTCPRFNADECPLCNDNLKGYH</sequence>
<dbReference type="InterPro" id="IPR014710">
    <property type="entry name" value="RmlC-like_jellyroll"/>
</dbReference>
<dbReference type="AlphaFoldDB" id="A0A7T5R4D1"/>
<dbReference type="Proteomes" id="UP000595362">
    <property type="component" value="Chromosome"/>
</dbReference>
<dbReference type="SUPFAM" id="SSF46785">
    <property type="entry name" value="Winged helix' DNA-binding domain"/>
    <property type="match status" value="1"/>
</dbReference>
<organism evidence="6 7">
    <name type="scientific">Micavibrio aeruginosavorus</name>
    <dbReference type="NCBI Taxonomy" id="349221"/>
    <lineage>
        <taxon>Bacteria</taxon>
        <taxon>Pseudomonadati</taxon>
        <taxon>Bdellovibrionota</taxon>
        <taxon>Bdellovibrionia</taxon>
        <taxon>Bdellovibrionales</taxon>
        <taxon>Pseudobdellovibrionaceae</taxon>
        <taxon>Micavibrio</taxon>
    </lineage>
</organism>
<dbReference type="InterPro" id="IPR036388">
    <property type="entry name" value="WH-like_DNA-bd_sf"/>
</dbReference>
<dbReference type="PROSITE" id="PS51063">
    <property type="entry name" value="HTH_CRP_2"/>
    <property type="match status" value="1"/>
</dbReference>
<reference evidence="6 7" key="1">
    <citation type="submission" date="2020-07" db="EMBL/GenBank/DDBJ databases">
        <title>Huge and variable diversity of episymbiotic CPR bacteria and DPANN archaea in groundwater ecosystems.</title>
        <authorList>
            <person name="He C.Y."/>
            <person name="Keren R."/>
            <person name="Whittaker M."/>
            <person name="Farag I.F."/>
            <person name="Doudna J."/>
            <person name="Cate J.H.D."/>
            <person name="Banfield J.F."/>
        </authorList>
    </citation>
    <scope>NUCLEOTIDE SEQUENCE [LARGE SCALE GENOMIC DNA]</scope>
    <source>
        <strain evidence="6">NC_groundwater_70_Ag_B-0.1um_54_66</strain>
    </source>
</reference>
<dbReference type="CDD" id="cd00038">
    <property type="entry name" value="CAP_ED"/>
    <property type="match status" value="1"/>
</dbReference>
<feature type="domain" description="HTH crp-type" evidence="5">
    <location>
        <begin position="166"/>
        <end position="235"/>
    </location>
</feature>
<evidence type="ECO:0000259" key="4">
    <source>
        <dbReference type="PROSITE" id="PS50042"/>
    </source>
</evidence>
<dbReference type="EMBL" id="CP066681">
    <property type="protein sequence ID" value="QQG37289.1"/>
    <property type="molecule type" value="Genomic_DNA"/>
</dbReference>
<evidence type="ECO:0000313" key="7">
    <source>
        <dbReference type="Proteomes" id="UP000595362"/>
    </source>
</evidence>
<dbReference type="GO" id="GO:0003677">
    <property type="term" value="F:DNA binding"/>
    <property type="evidence" value="ECO:0007669"/>
    <property type="project" value="UniProtKB-KW"/>
</dbReference>
<dbReference type="InterPro" id="IPR018490">
    <property type="entry name" value="cNMP-bd_dom_sf"/>
</dbReference>